<protein>
    <submittedName>
        <fullName evidence="1">Uncharacterized protein</fullName>
    </submittedName>
</protein>
<gene>
    <name evidence="1" type="ORF">CU098_005883</name>
</gene>
<evidence type="ECO:0000313" key="2">
    <source>
        <dbReference type="Proteomes" id="UP000253551"/>
    </source>
</evidence>
<comment type="caution">
    <text evidence="1">The sequence shown here is derived from an EMBL/GenBank/DDBJ whole genome shotgun (WGS) entry which is preliminary data.</text>
</comment>
<dbReference type="AlphaFoldDB" id="A0A367IKL3"/>
<feature type="non-terminal residue" evidence="1">
    <location>
        <position position="79"/>
    </location>
</feature>
<dbReference type="Proteomes" id="UP000253551">
    <property type="component" value="Unassembled WGS sequence"/>
</dbReference>
<reference evidence="1 2" key="1">
    <citation type="journal article" date="2018" name="G3 (Bethesda)">
        <title>Phylogenetic and Phylogenomic Definition of Rhizopus Species.</title>
        <authorList>
            <person name="Gryganskyi A.P."/>
            <person name="Golan J."/>
            <person name="Dolatabadi S."/>
            <person name="Mondo S."/>
            <person name="Robb S."/>
            <person name="Idnurm A."/>
            <person name="Muszewska A."/>
            <person name="Steczkiewicz K."/>
            <person name="Masonjones S."/>
            <person name="Liao H.L."/>
            <person name="Gajdeczka M.T."/>
            <person name="Anike F."/>
            <person name="Vuek A."/>
            <person name="Anishchenko I.M."/>
            <person name="Voigt K."/>
            <person name="de Hoog G.S."/>
            <person name="Smith M.E."/>
            <person name="Heitman J."/>
            <person name="Vilgalys R."/>
            <person name="Stajich J.E."/>
        </authorList>
    </citation>
    <scope>NUCLEOTIDE SEQUENCE [LARGE SCALE GENOMIC DNA]</scope>
    <source>
        <strain evidence="1 2">LSU 92-RS-03</strain>
    </source>
</reference>
<sequence length="79" mass="9218">QKLSIFEVDIGMNTILSEFYDLQTSNKSRTTIHERLFDKSVKTDTALKQETEDKFKAFKDDYGLDDLDKKLGKIKKTRV</sequence>
<dbReference type="EMBL" id="PJQM01007411">
    <property type="protein sequence ID" value="RCH78224.1"/>
    <property type="molecule type" value="Genomic_DNA"/>
</dbReference>
<accession>A0A367IKL3</accession>
<feature type="non-terminal residue" evidence="1">
    <location>
        <position position="1"/>
    </location>
</feature>
<keyword evidence="2" id="KW-1185">Reference proteome</keyword>
<proteinExistence type="predicted"/>
<name>A0A367IKL3_RHIST</name>
<organism evidence="1 2">
    <name type="scientific">Rhizopus stolonifer</name>
    <name type="common">Rhizopus nigricans</name>
    <dbReference type="NCBI Taxonomy" id="4846"/>
    <lineage>
        <taxon>Eukaryota</taxon>
        <taxon>Fungi</taxon>
        <taxon>Fungi incertae sedis</taxon>
        <taxon>Mucoromycota</taxon>
        <taxon>Mucoromycotina</taxon>
        <taxon>Mucoromycetes</taxon>
        <taxon>Mucorales</taxon>
        <taxon>Mucorineae</taxon>
        <taxon>Rhizopodaceae</taxon>
        <taxon>Rhizopus</taxon>
    </lineage>
</organism>
<evidence type="ECO:0000313" key="1">
    <source>
        <dbReference type="EMBL" id="RCH78224.1"/>
    </source>
</evidence>